<dbReference type="SUPFAM" id="SSF46785">
    <property type="entry name" value="Winged helix' DNA-binding domain"/>
    <property type="match status" value="1"/>
</dbReference>
<protein>
    <submittedName>
        <fullName evidence="3">DeoR family transcriptional regulator</fullName>
    </submittedName>
</protein>
<reference evidence="3 4" key="1">
    <citation type="submission" date="2017-03" db="EMBL/GenBank/DDBJ databases">
        <title>Paenibacillus larvae genome sequencing.</title>
        <authorList>
            <person name="Dingman D.W."/>
        </authorList>
    </citation>
    <scope>NUCLEOTIDE SEQUENCE [LARGE SCALE GENOMIC DNA]</scope>
    <source>
        <strain evidence="3 4">SAG 10367</strain>
    </source>
</reference>
<dbReference type="Gene3D" id="1.10.10.10">
    <property type="entry name" value="Winged helix-like DNA-binding domain superfamily/Winged helix DNA-binding domain"/>
    <property type="match status" value="1"/>
</dbReference>
<gene>
    <name evidence="3" type="ORF">B7C51_13610</name>
</gene>
<dbReference type="SMART" id="SM00420">
    <property type="entry name" value="HTH_DEOR"/>
    <property type="match status" value="1"/>
</dbReference>
<dbReference type="EMBL" id="CP020557">
    <property type="protein sequence ID" value="ARF68618.1"/>
    <property type="molecule type" value="Genomic_DNA"/>
</dbReference>
<dbReference type="InterPro" id="IPR036388">
    <property type="entry name" value="WH-like_DNA-bd_sf"/>
</dbReference>
<dbReference type="InterPro" id="IPR014036">
    <property type="entry name" value="DeoR-like_C"/>
</dbReference>
<dbReference type="InterPro" id="IPR037171">
    <property type="entry name" value="NagB/RpiA_transferase-like"/>
</dbReference>
<dbReference type="InterPro" id="IPR036390">
    <property type="entry name" value="WH_DNA-bd_sf"/>
</dbReference>
<evidence type="ECO:0000256" key="1">
    <source>
        <dbReference type="ARBA" id="ARBA00023015"/>
    </source>
</evidence>
<name>A0A1U9YPB3_9BACL</name>
<dbReference type="AlphaFoldDB" id="A0A1U9YPB3"/>
<dbReference type="Pfam" id="PF08220">
    <property type="entry name" value="HTH_DeoR"/>
    <property type="match status" value="1"/>
</dbReference>
<dbReference type="InterPro" id="IPR050313">
    <property type="entry name" value="Carb_Metab_HTH_regulators"/>
</dbReference>
<evidence type="ECO:0000313" key="4">
    <source>
        <dbReference type="Proteomes" id="UP000192727"/>
    </source>
</evidence>
<dbReference type="SUPFAM" id="SSF100950">
    <property type="entry name" value="NagB/RpiA/CoA transferase-like"/>
    <property type="match status" value="1"/>
</dbReference>
<evidence type="ECO:0000313" key="3">
    <source>
        <dbReference type="EMBL" id="ARF68618.1"/>
    </source>
</evidence>
<organism evidence="3 4">
    <name type="scientific">Paenibacillus larvae subsp. pulvifaciens</name>
    <dbReference type="NCBI Taxonomy" id="1477"/>
    <lineage>
        <taxon>Bacteria</taxon>
        <taxon>Bacillati</taxon>
        <taxon>Bacillota</taxon>
        <taxon>Bacilli</taxon>
        <taxon>Bacillales</taxon>
        <taxon>Paenibacillaceae</taxon>
        <taxon>Paenibacillus</taxon>
    </lineage>
</organism>
<dbReference type="PROSITE" id="PS51000">
    <property type="entry name" value="HTH_DEOR_2"/>
    <property type="match status" value="1"/>
</dbReference>
<dbReference type="PRINTS" id="PR00037">
    <property type="entry name" value="HTHLACR"/>
</dbReference>
<dbReference type="GO" id="GO:0003700">
    <property type="term" value="F:DNA-binding transcription factor activity"/>
    <property type="evidence" value="ECO:0007669"/>
    <property type="project" value="InterPro"/>
</dbReference>
<dbReference type="GeneID" id="64217209"/>
<accession>A0A1U9YPB3</accession>
<proteinExistence type="predicted"/>
<dbReference type="Pfam" id="PF00455">
    <property type="entry name" value="DeoRC"/>
    <property type="match status" value="1"/>
</dbReference>
<sequence>MLAAERHRIILRELEANQCVKVSGLSEKFQVTEKTIREDLEKLEQKGLLKRIHGGAVLLSKGEDGLLPLEIPNQKNQKEKAAIASYALSFIQEGDIIALDAGSTTLEIARCLPDKPLTVLTNDLLIIKELTGKERVQLIVPGGYRHNNMLLGSESYEWIKKLNVHKLFLSTAGIHPEYGLTIFTEELKKLKNLFMECSKTIYCVADHSKFGKGALITFAHVSDIHYFITDEGLEAETIKRFKDQPINLIQVPCK</sequence>
<dbReference type="SMART" id="SM01134">
    <property type="entry name" value="DeoRC"/>
    <property type="match status" value="1"/>
</dbReference>
<dbReference type="PANTHER" id="PTHR30363">
    <property type="entry name" value="HTH-TYPE TRANSCRIPTIONAL REGULATOR SRLR-RELATED"/>
    <property type="match status" value="1"/>
</dbReference>
<keyword evidence="2" id="KW-0804">Transcription</keyword>
<dbReference type="Proteomes" id="UP000192727">
    <property type="component" value="Chromosome"/>
</dbReference>
<evidence type="ECO:0000256" key="2">
    <source>
        <dbReference type="ARBA" id="ARBA00023163"/>
    </source>
</evidence>
<dbReference type="PANTHER" id="PTHR30363:SF44">
    <property type="entry name" value="AGA OPERON TRANSCRIPTIONAL REPRESSOR-RELATED"/>
    <property type="match status" value="1"/>
</dbReference>
<dbReference type="RefSeq" id="WP_023485060.1">
    <property type="nucleotide sequence ID" value="NZ_CP019794.1"/>
</dbReference>
<dbReference type="InterPro" id="IPR001034">
    <property type="entry name" value="DeoR_HTH"/>
</dbReference>
<dbReference type="Gene3D" id="3.40.50.1360">
    <property type="match status" value="1"/>
</dbReference>
<keyword evidence="1" id="KW-0805">Transcription regulation</keyword>